<name>A0AA38VC89_9PEZI</name>
<feature type="domain" description="NmrA-like" evidence="3">
    <location>
        <begin position="2"/>
        <end position="304"/>
    </location>
</feature>
<reference evidence="4" key="1">
    <citation type="submission" date="2022-07" db="EMBL/GenBank/DDBJ databases">
        <title>Fungi with potential for degradation of polypropylene.</title>
        <authorList>
            <person name="Gostincar C."/>
        </authorList>
    </citation>
    <scope>NUCLEOTIDE SEQUENCE</scope>
    <source>
        <strain evidence="4">EXF-13287</strain>
    </source>
</reference>
<dbReference type="InterPro" id="IPR008030">
    <property type="entry name" value="NmrA-like"/>
</dbReference>
<evidence type="ECO:0000313" key="5">
    <source>
        <dbReference type="Proteomes" id="UP001174691"/>
    </source>
</evidence>
<dbReference type="Gene3D" id="3.90.25.10">
    <property type="entry name" value="UDP-galactose 4-epimerase, domain 1"/>
    <property type="match status" value="1"/>
</dbReference>
<organism evidence="4 5">
    <name type="scientific">Coniochaeta hoffmannii</name>
    <dbReference type="NCBI Taxonomy" id="91930"/>
    <lineage>
        <taxon>Eukaryota</taxon>
        <taxon>Fungi</taxon>
        <taxon>Dikarya</taxon>
        <taxon>Ascomycota</taxon>
        <taxon>Pezizomycotina</taxon>
        <taxon>Sordariomycetes</taxon>
        <taxon>Sordariomycetidae</taxon>
        <taxon>Coniochaetales</taxon>
        <taxon>Coniochaetaceae</taxon>
        <taxon>Coniochaeta</taxon>
    </lineage>
</organism>
<dbReference type="Gene3D" id="3.40.50.720">
    <property type="entry name" value="NAD(P)-binding Rossmann-like Domain"/>
    <property type="match status" value="1"/>
</dbReference>
<gene>
    <name evidence="4" type="ORF">NKR19_g8367</name>
</gene>
<evidence type="ECO:0000256" key="1">
    <source>
        <dbReference type="ARBA" id="ARBA00006328"/>
    </source>
</evidence>
<dbReference type="AlphaFoldDB" id="A0AA38VC89"/>
<accession>A0AA38VC89</accession>
<dbReference type="Pfam" id="PF05368">
    <property type="entry name" value="NmrA"/>
    <property type="match status" value="1"/>
</dbReference>
<keyword evidence="2" id="KW-0521">NADP</keyword>
<dbReference type="EMBL" id="JANBVN010000166">
    <property type="protein sequence ID" value="KAJ9136986.1"/>
    <property type="molecule type" value="Genomic_DNA"/>
</dbReference>
<evidence type="ECO:0000256" key="2">
    <source>
        <dbReference type="ARBA" id="ARBA00022857"/>
    </source>
</evidence>
<protein>
    <submittedName>
        <fullName evidence="4">NAD(P)-binding protein</fullName>
    </submittedName>
</protein>
<dbReference type="GO" id="GO:0005634">
    <property type="term" value="C:nucleus"/>
    <property type="evidence" value="ECO:0007669"/>
    <property type="project" value="TreeGrafter"/>
</dbReference>
<comment type="similarity">
    <text evidence="1">Belongs to the NmrA-type oxidoreductase family.</text>
</comment>
<dbReference type="PANTHER" id="PTHR42748:SF31">
    <property type="entry name" value="NMRA-LIKE DOMAIN-CONTAINING PROTEIN-RELATED"/>
    <property type="match status" value="1"/>
</dbReference>
<dbReference type="InterPro" id="IPR051164">
    <property type="entry name" value="NmrA-like_oxidored"/>
</dbReference>
<dbReference type="SUPFAM" id="SSF51735">
    <property type="entry name" value="NAD(P)-binding Rossmann-fold domains"/>
    <property type="match status" value="1"/>
</dbReference>
<evidence type="ECO:0000313" key="4">
    <source>
        <dbReference type="EMBL" id="KAJ9136986.1"/>
    </source>
</evidence>
<keyword evidence="5" id="KW-1185">Reference proteome</keyword>
<sequence length="312" mass="33732">MAKLLTVFGATGVQGGSVIRAVLADPALSKSFKIRAVTRDASKAAAKELVEKGVELVSADMGSPSSLADAVNGTDTLFLVTLPDFVTGLAPGTEFEHGKNVADVARDAGVQHLVFSSLINVTDASNGRLPHVAHFDRKADIEKYIRSQDIQATFIQPGYYMTNFTNLQLLRKGDDGSYTLAGPTHGSKAQLPLFYPDSDMGKYFVAVARNPSQTMGKQIHAAADYYTPARVMAEFQEVTGKKAQYVQLDHDVYKSFIPPPIAQELLENELLCEDPGFFAGGSLSEGHRLLAEAGLAPTTWKEFLESQREAFA</sequence>
<dbReference type="CDD" id="cd05251">
    <property type="entry name" value="NmrA_like_SDR_a"/>
    <property type="match status" value="1"/>
</dbReference>
<dbReference type="Proteomes" id="UP001174691">
    <property type="component" value="Unassembled WGS sequence"/>
</dbReference>
<comment type="caution">
    <text evidence="4">The sequence shown here is derived from an EMBL/GenBank/DDBJ whole genome shotgun (WGS) entry which is preliminary data.</text>
</comment>
<dbReference type="PANTHER" id="PTHR42748">
    <property type="entry name" value="NITROGEN METABOLITE REPRESSION PROTEIN NMRA FAMILY MEMBER"/>
    <property type="match status" value="1"/>
</dbReference>
<dbReference type="InterPro" id="IPR036291">
    <property type="entry name" value="NAD(P)-bd_dom_sf"/>
</dbReference>
<evidence type="ECO:0000259" key="3">
    <source>
        <dbReference type="Pfam" id="PF05368"/>
    </source>
</evidence>
<proteinExistence type="inferred from homology"/>